<evidence type="ECO:0000313" key="4">
    <source>
        <dbReference type="RefSeq" id="XP_019628079.1"/>
    </source>
</evidence>
<dbReference type="PROSITE" id="PS50020">
    <property type="entry name" value="WW_DOMAIN_2"/>
    <property type="match status" value="1"/>
</dbReference>
<protein>
    <submittedName>
        <fullName evidence="4">Polyglutamine-binding protein 1-like</fullName>
    </submittedName>
</protein>
<feature type="compositionally biased region" description="Acidic residues" evidence="1">
    <location>
        <begin position="139"/>
        <end position="165"/>
    </location>
</feature>
<dbReference type="InterPro" id="IPR001202">
    <property type="entry name" value="WW_dom"/>
</dbReference>
<dbReference type="Pfam" id="PF00397">
    <property type="entry name" value="WW"/>
    <property type="match status" value="1"/>
</dbReference>
<evidence type="ECO:0000259" key="2">
    <source>
        <dbReference type="PROSITE" id="PS50020"/>
    </source>
</evidence>
<dbReference type="OrthoDB" id="42462at2759"/>
<dbReference type="InterPro" id="IPR036020">
    <property type="entry name" value="WW_dom_sf"/>
</dbReference>
<dbReference type="RefSeq" id="XP_019628079.1">
    <property type="nucleotide sequence ID" value="XM_019772520.1"/>
</dbReference>
<organism evidence="3 4">
    <name type="scientific">Branchiostoma belcheri</name>
    <name type="common">Amphioxus</name>
    <dbReference type="NCBI Taxonomy" id="7741"/>
    <lineage>
        <taxon>Eukaryota</taxon>
        <taxon>Metazoa</taxon>
        <taxon>Chordata</taxon>
        <taxon>Cephalochordata</taxon>
        <taxon>Leptocardii</taxon>
        <taxon>Amphioxiformes</taxon>
        <taxon>Branchiostomatidae</taxon>
        <taxon>Branchiostoma</taxon>
    </lineage>
</organism>
<dbReference type="CDD" id="cd00201">
    <property type="entry name" value="WW"/>
    <property type="match status" value="1"/>
</dbReference>
<evidence type="ECO:0000256" key="1">
    <source>
        <dbReference type="SAM" id="MobiDB-lite"/>
    </source>
</evidence>
<reference evidence="4" key="1">
    <citation type="submission" date="2025-08" db="UniProtKB">
        <authorList>
            <consortium name="RefSeq"/>
        </authorList>
    </citation>
    <scope>IDENTIFICATION</scope>
    <source>
        <tissue evidence="4">Gonad</tissue>
    </source>
</reference>
<dbReference type="AlphaFoldDB" id="A0A6P4Z2A8"/>
<feature type="region of interest" description="Disordered" evidence="1">
    <location>
        <begin position="123"/>
        <end position="266"/>
    </location>
</feature>
<accession>A0A6P4Z2A8</accession>
<dbReference type="SUPFAM" id="SSF51045">
    <property type="entry name" value="WW domain"/>
    <property type="match status" value="1"/>
</dbReference>
<keyword evidence="3" id="KW-1185">Reference proteome</keyword>
<sequence>MPLPPLLQARLAKRGILQESEKESPDEEIIAADYGETTAPKGKVDGCPNVNNPYHTCVEYCRTRWGTTKQDTPVLQQGHHHNTLPPNWVKVWDEKNQHHYYWNAETDQVSWLPPTDPAAKITVPAAWLEGKSTDKSDSEAEGDDDDDDDNDEDDQDDDLTDDSEDNDAHDSSDAKRRREPIGKPRYMESRQQRRPAPYQRGGGGRDRRRGSGGRDRDELDPMDPASYSDAPRGTWSTGLPKANEAKTGVDSTVSGPLFQQRPYPSPGAVLAANRAAAAKK</sequence>
<dbReference type="Proteomes" id="UP000515135">
    <property type="component" value="Unplaced"/>
</dbReference>
<name>A0A6P4Z2A8_BRABE</name>
<dbReference type="SMART" id="SM00456">
    <property type="entry name" value="WW"/>
    <property type="match status" value="1"/>
</dbReference>
<evidence type="ECO:0000313" key="3">
    <source>
        <dbReference type="Proteomes" id="UP000515135"/>
    </source>
</evidence>
<proteinExistence type="predicted"/>
<feature type="compositionally biased region" description="Basic and acidic residues" evidence="1">
    <location>
        <begin position="166"/>
        <end position="191"/>
    </location>
</feature>
<dbReference type="GeneID" id="109472677"/>
<dbReference type="Gene3D" id="2.20.70.10">
    <property type="match status" value="1"/>
</dbReference>
<gene>
    <name evidence="4" type="primary">LOC109472677</name>
</gene>
<dbReference type="Gene3D" id="3.40.30.10">
    <property type="entry name" value="Glutaredoxin"/>
    <property type="match status" value="1"/>
</dbReference>
<dbReference type="KEGG" id="bbel:109472677"/>
<feature type="domain" description="WW" evidence="2">
    <location>
        <begin position="82"/>
        <end position="116"/>
    </location>
</feature>